<accession>A0A9X2WBJ0</accession>
<sequence length="254" mass="28451">MTTPARLWAERKRKEREQAQTRAAIESADAKAVTELTTTATGFESLCMNLEQDLVLLSGKSLEEKAALKSERFKVYMAHVIEYMNQGEVYANPVLVEMMIWCFDLLMAKHPAGNAVLFEKLAMQCVDEGQKLPARFTSKNIATFVADSVMQWALQQVKLKHSPDPLFTNVFNALPTWTVPQAVLMKYHKLAGQLATDNGEWEVAFVQLTKADLLSTPKHPAKVTTLKKQVVKELEKQGIPLPSVDNDSKEADTE</sequence>
<dbReference type="GO" id="GO:0003677">
    <property type="term" value="F:DNA binding"/>
    <property type="evidence" value="ECO:0007669"/>
    <property type="project" value="InterPro"/>
</dbReference>
<reference evidence="1" key="2">
    <citation type="submission" date="2022-08" db="EMBL/GenBank/DDBJ databases">
        <authorList>
            <person name="Dong C."/>
        </authorList>
    </citation>
    <scope>NUCLEOTIDE SEQUENCE</scope>
    <source>
        <strain evidence="1">59MF3M-4</strain>
    </source>
</reference>
<evidence type="ECO:0000313" key="1">
    <source>
        <dbReference type="EMBL" id="MCT7357538.1"/>
    </source>
</evidence>
<dbReference type="RefSeq" id="WP_260974471.1">
    <property type="nucleotide sequence ID" value="NZ_JAOANI010000002.1"/>
</dbReference>
<dbReference type="Proteomes" id="UP001147830">
    <property type="component" value="Unassembled WGS sequence"/>
</dbReference>
<evidence type="ECO:0000313" key="2">
    <source>
        <dbReference type="Proteomes" id="UP001147830"/>
    </source>
</evidence>
<keyword evidence="2" id="KW-1185">Reference proteome</keyword>
<comment type="caution">
    <text evidence="1">The sequence shown here is derived from an EMBL/GenBank/DDBJ whole genome shotgun (WGS) entry which is preliminary data.</text>
</comment>
<protein>
    <submittedName>
        <fullName evidence="1">Phage terminase small subunit</fullName>
    </submittedName>
</protein>
<dbReference type="GO" id="GO:0004519">
    <property type="term" value="F:endonuclease activity"/>
    <property type="evidence" value="ECO:0007669"/>
    <property type="project" value="InterPro"/>
</dbReference>
<gene>
    <name evidence="1" type="primary">gpM</name>
    <name evidence="1" type="ORF">NYR02_00690</name>
</gene>
<dbReference type="AlphaFoldDB" id="A0A9X2WBJ0"/>
<dbReference type="Pfam" id="PF05944">
    <property type="entry name" value="Phage_term_smal"/>
    <property type="match status" value="1"/>
</dbReference>
<proteinExistence type="predicted"/>
<organism evidence="1 2">
    <name type="scientific">Thalassolituus pacificus</name>
    <dbReference type="NCBI Taxonomy" id="2975440"/>
    <lineage>
        <taxon>Bacteria</taxon>
        <taxon>Pseudomonadati</taxon>
        <taxon>Pseudomonadota</taxon>
        <taxon>Gammaproteobacteria</taxon>
        <taxon>Oceanospirillales</taxon>
        <taxon>Oceanospirillaceae</taxon>
        <taxon>Thalassolituus</taxon>
    </lineage>
</organism>
<reference evidence="1" key="1">
    <citation type="journal article" date="2022" name="Front. Microbiol.">
        <title>Genome-based taxonomic rearrangement of Oceanobacter-related bacteria including the description of Thalassolituus hydrocarbonoclasticus sp. nov. and Thalassolituus pacificus sp. nov. and emended description of the genus Thalassolituus.</title>
        <authorList>
            <person name="Dong C."/>
            <person name="Wei L."/>
            <person name="Wang J."/>
            <person name="Lai Q."/>
            <person name="Huang Z."/>
            <person name="Shao Z."/>
        </authorList>
    </citation>
    <scope>NUCLEOTIDE SEQUENCE</scope>
    <source>
        <strain evidence="1">59MF3M-4</strain>
    </source>
</reference>
<name>A0A9X2WBJ0_9GAMM</name>
<dbReference type="InterPro" id="IPR010270">
    <property type="entry name" value="Phage_P2_GpM"/>
</dbReference>
<dbReference type="EMBL" id="JAOANI010000002">
    <property type="protein sequence ID" value="MCT7357538.1"/>
    <property type="molecule type" value="Genomic_DNA"/>
</dbReference>